<reference evidence="1 2" key="1">
    <citation type="journal article" date="2019" name="Commun. Biol.">
        <title>The bagworm genome reveals a unique fibroin gene that provides high tensile strength.</title>
        <authorList>
            <person name="Kono N."/>
            <person name="Nakamura H."/>
            <person name="Ohtoshi R."/>
            <person name="Tomita M."/>
            <person name="Numata K."/>
            <person name="Arakawa K."/>
        </authorList>
    </citation>
    <scope>NUCLEOTIDE SEQUENCE [LARGE SCALE GENOMIC DNA]</scope>
</reference>
<dbReference type="Proteomes" id="UP000299102">
    <property type="component" value="Unassembled WGS sequence"/>
</dbReference>
<sequence length="127" mass="14369">MGWSGNRERRDERTKRKREKEKVALFNVYVFERNNASFTLAVQLRDYEHLVRTMPHILILPVKKVPHTDTYPNLNGSSGNPSLQLNYWSGTGAGPEVGRGKSLLVTGNLCGRKHPDVWTTARAAHLS</sequence>
<dbReference type="EMBL" id="BGZK01002508">
    <property type="protein sequence ID" value="GBP94465.1"/>
    <property type="molecule type" value="Genomic_DNA"/>
</dbReference>
<gene>
    <name evidence="1" type="ORF">EVAR_9488_1</name>
</gene>
<accession>A0A4C2A648</accession>
<protein>
    <submittedName>
        <fullName evidence="1">Uncharacterized protein</fullName>
    </submittedName>
</protein>
<evidence type="ECO:0000313" key="1">
    <source>
        <dbReference type="EMBL" id="GBP94465.1"/>
    </source>
</evidence>
<name>A0A4C2A648_EUMVA</name>
<proteinExistence type="predicted"/>
<organism evidence="1 2">
    <name type="scientific">Eumeta variegata</name>
    <name type="common">Bagworm moth</name>
    <name type="synonym">Eumeta japonica</name>
    <dbReference type="NCBI Taxonomy" id="151549"/>
    <lineage>
        <taxon>Eukaryota</taxon>
        <taxon>Metazoa</taxon>
        <taxon>Ecdysozoa</taxon>
        <taxon>Arthropoda</taxon>
        <taxon>Hexapoda</taxon>
        <taxon>Insecta</taxon>
        <taxon>Pterygota</taxon>
        <taxon>Neoptera</taxon>
        <taxon>Endopterygota</taxon>
        <taxon>Lepidoptera</taxon>
        <taxon>Glossata</taxon>
        <taxon>Ditrysia</taxon>
        <taxon>Tineoidea</taxon>
        <taxon>Psychidae</taxon>
        <taxon>Oiketicinae</taxon>
        <taxon>Eumeta</taxon>
    </lineage>
</organism>
<dbReference type="AlphaFoldDB" id="A0A4C2A648"/>
<evidence type="ECO:0000313" key="2">
    <source>
        <dbReference type="Proteomes" id="UP000299102"/>
    </source>
</evidence>
<comment type="caution">
    <text evidence="1">The sequence shown here is derived from an EMBL/GenBank/DDBJ whole genome shotgun (WGS) entry which is preliminary data.</text>
</comment>
<keyword evidence="2" id="KW-1185">Reference proteome</keyword>